<feature type="domain" description="OmpA-like" evidence="3">
    <location>
        <begin position="99"/>
        <end position="214"/>
    </location>
</feature>
<keyword evidence="2" id="KW-0732">Signal</keyword>
<organism evidence="4 5">
    <name type="scientific">Candidatus Caccoplasma merdipullorum</name>
    <dbReference type="NCBI Taxonomy" id="2840718"/>
    <lineage>
        <taxon>Bacteria</taxon>
        <taxon>Pseudomonadati</taxon>
        <taxon>Bacteroidota</taxon>
        <taxon>Bacteroidia</taxon>
        <taxon>Bacteroidales</taxon>
        <taxon>Bacteroidaceae</taxon>
        <taxon>Bacteroidaceae incertae sedis</taxon>
        <taxon>Candidatus Caccoplasma</taxon>
    </lineage>
</organism>
<dbReference type="PROSITE" id="PS51123">
    <property type="entry name" value="OMPA_2"/>
    <property type="match status" value="1"/>
</dbReference>
<evidence type="ECO:0000256" key="2">
    <source>
        <dbReference type="SAM" id="SignalP"/>
    </source>
</evidence>
<evidence type="ECO:0000313" key="4">
    <source>
        <dbReference type="EMBL" id="MBO8438915.1"/>
    </source>
</evidence>
<dbReference type="EMBL" id="JADIMW010000085">
    <property type="protein sequence ID" value="MBO8438915.1"/>
    <property type="molecule type" value="Genomic_DNA"/>
</dbReference>
<protein>
    <submittedName>
        <fullName evidence="4">OmpA family protein</fullName>
    </submittedName>
</protein>
<feature type="chain" id="PRO_5038986888" evidence="2">
    <location>
        <begin position="23"/>
        <end position="227"/>
    </location>
</feature>
<dbReference type="InterPro" id="IPR050330">
    <property type="entry name" value="Bact_OuterMem_StrucFunc"/>
</dbReference>
<dbReference type="Proteomes" id="UP000823636">
    <property type="component" value="Unassembled WGS sequence"/>
</dbReference>
<gene>
    <name evidence="4" type="ORF">IAC54_08500</name>
</gene>
<keyword evidence="1" id="KW-0472">Membrane</keyword>
<dbReference type="PANTHER" id="PTHR30329:SF21">
    <property type="entry name" value="LIPOPROTEIN YIAD-RELATED"/>
    <property type="match status" value="1"/>
</dbReference>
<dbReference type="InterPro" id="IPR036737">
    <property type="entry name" value="OmpA-like_sf"/>
</dbReference>
<dbReference type="Gene3D" id="3.30.1330.60">
    <property type="entry name" value="OmpA-like domain"/>
    <property type="match status" value="1"/>
</dbReference>
<dbReference type="GO" id="GO:0016020">
    <property type="term" value="C:membrane"/>
    <property type="evidence" value="ECO:0007669"/>
    <property type="project" value="UniProtKB-UniRule"/>
</dbReference>
<evidence type="ECO:0000259" key="3">
    <source>
        <dbReference type="PROSITE" id="PS51123"/>
    </source>
</evidence>
<dbReference type="Pfam" id="PF00691">
    <property type="entry name" value="OmpA"/>
    <property type="match status" value="1"/>
</dbReference>
<name>A0A9D9E5K8_9BACT</name>
<feature type="signal peptide" evidence="2">
    <location>
        <begin position="1"/>
        <end position="22"/>
    </location>
</feature>
<comment type="caution">
    <text evidence="4">The sequence shown here is derived from an EMBL/GenBank/DDBJ whole genome shotgun (WGS) entry which is preliminary data.</text>
</comment>
<proteinExistence type="predicted"/>
<sequence>MRFICKKGVALLFMACVSVLSAQGNESRIGQWWKQLFDRNKVKEVTINIQELTLDENIAVPEIVSPYAARKIRELARDEIKRLQKVKGISVTSERDGEVMKAVIPMESLFLPNDTLLWERAQYSLRPFAKYIARPDMFHMLIVTHSDGTGSAEYNLNLTDRRAQEIRKWFIDNGGAEEMIAIYGCGAEDPVAGNNSIENRRRNRRTDIYIVPGNALIKQAERGKIDF</sequence>
<dbReference type="AlphaFoldDB" id="A0A9D9E5K8"/>
<dbReference type="SUPFAM" id="SSF103088">
    <property type="entry name" value="OmpA-like"/>
    <property type="match status" value="1"/>
</dbReference>
<dbReference type="InterPro" id="IPR006665">
    <property type="entry name" value="OmpA-like"/>
</dbReference>
<accession>A0A9D9E5K8</accession>
<reference evidence="4" key="2">
    <citation type="journal article" date="2021" name="PeerJ">
        <title>Extensive microbial diversity within the chicken gut microbiome revealed by metagenomics and culture.</title>
        <authorList>
            <person name="Gilroy R."/>
            <person name="Ravi A."/>
            <person name="Getino M."/>
            <person name="Pursley I."/>
            <person name="Horton D.L."/>
            <person name="Alikhan N.F."/>
            <person name="Baker D."/>
            <person name="Gharbi K."/>
            <person name="Hall N."/>
            <person name="Watson M."/>
            <person name="Adriaenssens E.M."/>
            <person name="Foster-Nyarko E."/>
            <person name="Jarju S."/>
            <person name="Secka A."/>
            <person name="Antonio M."/>
            <person name="Oren A."/>
            <person name="Chaudhuri R.R."/>
            <person name="La Ragione R."/>
            <person name="Hildebrand F."/>
            <person name="Pallen M.J."/>
        </authorList>
    </citation>
    <scope>NUCLEOTIDE SEQUENCE</scope>
    <source>
        <strain evidence="4">G3-4614</strain>
    </source>
</reference>
<reference evidence="4" key="1">
    <citation type="submission" date="2020-10" db="EMBL/GenBank/DDBJ databases">
        <authorList>
            <person name="Gilroy R."/>
        </authorList>
    </citation>
    <scope>NUCLEOTIDE SEQUENCE</scope>
    <source>
        <strain evidence="4">G3-4614</strain>
    </source>
</reference>
<evidence type="ECO:0000256" key="1">
    <source>
        <dbReference type="PROSITE-ProRule" id="PRU00473"/>
    </source>
</evidence>
<dbReference type="PANTHER" id="PTHR30329">
    <property type="entry name" value="STATOR ELEMENT OF FLAGELLAR MOTOR COMPLEX"/>
    <property type="match status" value="1"/>
</dbReference>
<dbReference type="CDD" id="cd07185">
    <property type="entry name" value="OmpA_C-like"/>
    <property type="match status" value="1"/>
</dbReference>
<evidence type="ECO:0000313" key="5">
    <source>
        <dbReference type="Proteomes" id="UP000823636"/>
    </source>
</evidence>